<gene>
    <name evidence="8" type="ORF">AYI68_g103</name>
</gene>
<dbReference type="GO" id="GO:0000981">
    <property type="term" value="F:DNA-binding transcription factor activity, RNA polymerase II-specific"/>
    <property type="evidence" value="ECO:0007669"/>
    <property type="project" value="InterPro"/>
</dbReference>
<dbReference type="CDD" id="cd00067">
    <property type="entry name" value="GAL4"/>
    <property type="match status" value="1"/>
</dbReference>
<dbReference type="Gene3D" id="4.10.240.10">
    <property type="entry name" value="Zn(2)-C6 fungal-type DNA-binding domain"/>
    <property type="match status" value="1"/>
</dbReference>
<evidence type="ECO:0000256" key="5">
    <source>
        <dbReference type="ARBA" id="ARBA00023242"/>
    </source>
</evidence>
<evidence type="ECO:0000313" key="8">
    <source>
        <dbReference type="EMBL" id="OLY85705.1"/>
    </source>
</evidence>
<keyword evidence="4" id="KW-0804">Transcription</keyword>
<dbReference type="GO" id="GO:0005634">
    <property type="term" value="C:nucleus"/>
    <property type="evidence" value="ECO:0007669"/>
    <property type="project" value="UniProtKB-SubCell"/>
</dbReference>
<evidence type="ECO:0000256" key="2">
    <source>
        <dbReference type="ARBA" id="ARBA00022723"/>
    </source>
</evidence>
<dbReference type="GO" id="GO:0008270">
    <property type="term" value="F:zinc ion binding"/>
    <property type="evidence" value="ECO:0007669"/>
    <property type="project" value="InterPro"/>
</dbReference>
<comment type="subcellular location">
    <subcellularLocation>
        <location evidence="1">Nucleus</location>
    </subcellularLocation>
</comment>
<dbReference type="SMART" id="SM00066">
    <property type="entry name" value="GAL4"/>
    <property type="match status" value="1"/>
</dbReference>
<dbReference type="InterPro" id="IPR036864">
    <property type="entry name" value="Zn2-C6_fun-type_DNA-bd_sf"/>
</dbReference>
<evidence type="ECO:0000313" key="9">
    <source>
        <dbReference type="Proteomes" id="UP000187455"/>
    </source>
</evidence>
<organism evidence="8 9">
    <name type="scientific">Smittium mucronatum</name>
    <dbReference type="NCBI Taxonomy" id="133383"/>
    <lineage>
        <taxon>Eukaryota</taxon>
        <taxon>Fungi</taxon>
        <taxon>Fungi incertae sedis</taxon>
        <taxon>Zoopagomycota</taxon>
        <taxon>Kickxellomycotina</taxon>
        <taxon>Harpellomycetes</taxon>
        <taxon>Harpellales</taxon>
        <taxon>Legeriomycetaceae</taxon>
        <taxon>Smittium</taxon>
    </lineage>
</organism>
<dbReference type="PANTHER" id="PTHR47338">
    <property type="entry name" value="ZN(II)2CYS6 TRANSCRIPTION FACTOR (EUROFUNG)-RELATED"/>
    <property type="match status" value="1"/>
</dbReference>
<reference evidence="8 9" key="1">
    <citation type="journal article" date="2016" name="Mol. Biol. Evol.">
        <title>Genome-Wide Survey of Gut Fungi (Harpellales) Reveals the First Horizontally Transferred Ubiquitin Gene from a Mosquito Host.</title>
        <authorList>
            <person name="Wang Y."/>
            <person name="White M.M."/>
            <person name="Kvist S."/>
            <person name="Moncalvo J.M."/>
        </authorList>
    </citation>
    <scope>NUCLEOTIDE SEQUENCE [LARGE SCALE GENOMIC DNA]</scope>
    <source>
        <strain evidence="8 9">ALG-7-W6</strain>
    </source>
</reference>
<evidence type="ECO:0000256" key="1">
    <source>
        <dbReference type="ARBA" id="ARBA00004123"/>
    </source>
</evidence>
<dbReference type="PANTHER" id="PTHR47338:SF5">
    <property type="entry name" value="ZN(II)2CYS6 TRANSCRIPTION FACTOR (EUROFUNG)"/>
    <property type="match status" value="1"/>
</dbReference>
<accession>A0A1R0H968</accession>
<feature type="compositionally biased region" description="Basic residues" evidence="6">
    <location>
        <begin position="1"/>
        <end position="11"/>
    </location>
</feature>
<keyword evidence="3" id="KW-0805">Transcription regulation</keyword>
<dbReference type="Pfam" id="PF00172">
    <property type="entry name" value="Zn_clus"/>
    <property type="match status" value="1"/>
</dbReference>
<evidence type="ECO:0000256" key="6">
    <source>
        <dbReference type="SAM" id="MobiDB-lite"/>
    </source>
</evidence>
<dbReference type="InterPro" id="IPR001138">
    <property type="entry name" value="Zn2Cys6_DnaBD"/>
</dbReference>
<feature type="compositionally biased region" description="Basic and acidic residues" evidence="6">
    <location>
        <begin position="23"/>
        <end position="35"/>
    </location>
</feature>
<keyword evidence="5" id="KW-0539">Nucleus</keyword>
<dbReference type="SUPFAM" id="SSF57701">
    <property type="entry name" value="Zn2/Cys6 DNA-binding domain"/>
    <property type="match status" value="1"/>
</dbReference>
<proteinExistence type="predicted"/>
<keyword evidence="9" id="KW-1185">Reference proteome</keyword>
<dbReference type="Proteomes" id="UP000187455">
    <property type="component" value="Unassembled WGS sequence"/>
</dbReference>
<dbReference type="PROSITE" id="PS50048">
    <property type="entry name" value="ZN2_CY6_FUNGAL_2"/>
    <property type="match status" value="1"/>
</dbReference>
<dbReference type="InterPro" id="IPR050815">
    <property type="entry name" value="TF_fung"/>
</dbReference>
<keyword evidence="2" id="KW-0479">Metal-binding</keyword>
<sequence>MSGNKLKRKSGPKFGDRMNSFRSTDEKNKKEKKDNNPINSNNASTSAKIPTLGKNLYTCYFCRKRKIRCDSIRPTCGACQQRNEMCIYEEYNIGEDMKYGFDALERKISRARLALEKIKKFPSSEDSFQPSEKANLLNMNTNLSLLLKKESLDGEDLADHEDNGSTISPAFDYELAEKTSTLELGCAEVEDDVFIEVINKLSRSFIIYYIISRHYFIQRVKSNTMPDILKYTLLLSGAKLLDNPIFFKDHLYISGHNYANIALGILLNSMSVINVDKVLSIGLLVVHYIGISKLETAVSLIRESISFLFFFTNSPPPLSPIRIND</sequence>
<comment type="caution">
    <text evidence="8">The sequence shown here is derived from an EMBL/GenBank/DDBJ whole genome shotgun (WGS) entry which is preliminary data.</text>
</comment>
<dbReference type="AlphaFoldDB" id="A0A1R0H968"/>
<dbReference type="STRING" id="133383.A0A1R0H968"/>
<dbReference type="PROSITE" id="PS00463">
    <property type="entry name" value="ZN2_CY6_FUNGAL_1"/>
    <property type="match status" value="1"/>
</dbReference>
<dbReference type="EMBL" id="LSSL01000024">
    <property type="protein sequence ID" value="OLY85705.1"/>
    <property type="molecule type" value="Genomic_DNA"/>
</dbReference>
<feature type="domain" description="Zn(2)-C6 fungal-type" evidence="7">
    <location>
        <begin position="58"/>
        <end position="88"/>
    </location>
</feature>
<name>A0A1R0H968_9FUNG</name>
<feature type="compositionally biased region" description="Polar residues" evidence="6">
    <location>
        <begin position="37"/>
        <end position="46"/>
    </location>
</feature>
<protein>
    <submittedName>
        <fullName evidence="8">Zinc finger transcription factor YRR1</fullName>
    </submittedName>
</protein>
<dbReference type="OrthoDB" id="39175at2759"/>
<feature type="region of interest" description="Disordered" evidence="6">
    <location>
        <begin position="1"/>
        <end position="46"/>
    </location>
</feature>
<evidence type="ECO:0000259" key="7">
    <source>
        <dbReference type="PROSITE" id="PS50048"/>
    </source>
</evidence>
<evidence type="ECO:0000256" key="3">
    <source>
        <dbReference type="ARBA" id="ARBA00023015"/>
    </source>
</evidence>
<evidence type="ECO:0000256" key="4">
    <source>
        <dbReference type="ARBA" id="ARBA00023163"/>
    </source>
</evidence>